<evidence type="ECO:0000256" key="12">
    <source>
        <dbReference type="ARBA" id="ARBA00049338"/>
    </source>
</evidence>
<dbReference type="Pfam" id="PF00403">
    <property type="entry name" value="HMA"/>
    <property type="match status" value="2"/>
</dbReference>
<keyword evidence="6 13" id="KW-0547">Nucleotide-binding</keyword>
<dbReference type="SFLD" id="SFLDS00003">
    <property type="entry name" value="Haloacid_Dehalogenase"/>
    <property type="match status" value="1"/>
</dbReference>
<evidence type="ECO:0000256" key="14">
    <source>
        <dbReference type="SAM" id="MobiDB-lite"/>
    </source>
</evidence>
<dbReference type="InterPro" id="IPR059000">
    <property type="entry name" value="ATPase_P-type_domA"/>
</dbReference>
<accession>A0ABZ0UFP5</accession>
<evidence type="ECO:0000256" key="4">
    <source>
        <dbReference type="ARBA" id="ARBA00022692"/>
    </source>
</evidence>
<evidence type="ECO:0000256" key="9">
    <source>
        <dbReference type="ARBA" id="ARBA00022989"/>
    </source>
</evidence>
<evidence type="ECO:0000256" key="6">
    <source>
        <dbReference type="ARBA" id="ARBA00022741"/>
    </source>
</evidence>
<keyword evidence="10 13" id="KW-0472">Membrane</keyword>
<reference evidence="16" key="1">
    <citation type="submission" date="2023-10" db="EMBL/GenBank/DDBJ databases">
        <title>Genome sequence of Blautia coccoides DSM 935.</title>
        <authorList>
            <person name="Boeer T."/>
            <person name="Bengelsdorf F.R."/>
            <person name="Daniel R."/>
            <person name="Poehlein A."/>
        </authorList>
    </citation>
    <scope>NUCLEOTIDE SEQUENCE [LARGE SCALE GENOMIC DNA]</scope>
    <source>
        <strain evidence="16">DSM 935</strain>
    </source>
</reference>
<evidence type="ECO:0000256" key="8">
    <source>
        <dbReference type="ARBA" id="ARBA00022967"/>
    </source>
</evidence>
<dbReference type="PROSITE" id="PS01229">
    <property type="entry name" value="COF_2"/>
    <property type="match status" value="1"/>
</dbReference>
<feature type="transmembrane region" description="Helical" evidence="13">
    <location>
        <begin position="400"/>
        <end position="419"/>
    </location>
</feature>
<keyword evidence="5 13" id="KW-0479">Metal-binding</keyword>
<dbReference type="PROSITE" id="PS50846">
    <property type="entry name" value="HMA_2"/>
    <property type="match status" value="2"/>
</dbReference>
<dbReference type="PANTHER" id="PTHR48085:SF5">
    <property type="entry name" value="CADMIUM_ZINC-TRANSPORTING ATPASE HMA4-RELATED"/>
    <property type="match status" value="1"/>
</dbReference>
<feature type="transmembrane region" description="Helical" evidence="13">
    <location>
        <begin position="600"/>
        <end position="622"/>
    </location>
</feature>
<keyword evidence="4 13" id="KW-0812">Transmembrane</keyword>
<feature type="transmembrane region" description="Helical" evidence="13">
    <location>
        <begin position="628"/>
        <end position="654"/>
    </location>
</feature>
<keyword evidence="7 13" id="KW-0067">ATP-binding</keyword>
<dbReference type="InterPro" id="IPR036163">
    <property type="entry name" value="HMA_dom_sf"/>
</dbReference>
<dbReference type="NCBIfam" id="TIGR01512">
    <property type="entry name" value="ATPase-IB2_Cd"/>
    <property type="match status" value="1"/>
</dbReference>
<evidence type="ECO:0000259" key="15">
    <source>
        <dbReference type="PROSITE" id="PS50846"/>
    </source>
</evidence>
<evidence type="ECO:0000256" key="11">
    <source>
        <dbReference type="ARBA" id="ARBA00039103"/>
    </source>
</evidence>
<dbReference type="InterPro" id="IPR036412">
    <property type="entry name" value="HAD-like_sf"/>
</dbReference>
<evidence type="ECO:0000256" key="5">
    <source>
        <dbReference type="ARBA" id="ARBA00022723"/>
    </source>
</evidence>
<keyword evidence="9 13" id="KW-1133">Transmembrane helix</keyword>
<dbReference type="Pfam" id="PF00122">
    <property type="entry name" value="E1-E2_ATPase"/>
    <property type="match status" value="1"/>
</dbReference>
<dbReference type="InterPro" id="IPR051014">
    <property type="entry name" value="Cation_Transport_ATPase_IB"/>
</dbReference>
<dbReference type="InterPro" id="IPR023214">
    <property type="entry name" value="HAD_sf"/>
</dbReference>
<dbReference type="PRINTS" id="PR00119">
    <property type="entry name" value="CATATPASE"/>
</dbReference>
<dbReference type="Gene3D" id="3.30.70.100">
    <property type="match status" value="2"/>
</dbReference>
<feature type="transmembrane region" description="Helical" evidence="13">
    <location>
        <begin position="377"/>
        <end position="394"/>
    </location>
</feature>
<dbReference type="Gene3D" id="3.40.1110.10">
    <property type="entry name" value="Calcium-transporting ATPase, cytoplasmic domain N"/>
    <property type="match status" value="1"/>
</dbReference>
<evidence type="ECO:0000313" key="16">
    <source>
        <dbReference type="EMBL" id="WPX76072.1"/>
    </source>
</evidence>
<dbReference type="Pfam" id="PF00702">
    <property type="entry name" value="Hydrolase"/>
    <property type="match status" value="1"/>
</dbReference>
<evidence type="ECO:0000256" key="10">
    <source>
        <dbReference type="ARBA" id="ARBA00023136"/>
    </source>
</evidence>
<dbReference type="SFLD" id="SFLDG00002">
    <property type="entry name" value="C1.7:_P-type_atpase_like"/>
    <property type="match status" value="1"/>
</dbReference>
<evidence type="ECO:0000256" key="3">
    <source>
        <dbReference type="ARBA" id="ARBA00022539"/>
    </source>
</evidence>
<keyword evidence="17" id="KW-1185">Reference proteome</keyword>
<dbReference type="PANTHER" id="PTHR48085">
    <property type="entry name" value="CADMIUM/ZINC-TRANSPORTING ATPASE HMA2-RELATED"/>
    <property type="match status" value="1"/>
</dbReference>
<evidence type="ECO:0000256" key="7">
    <source>
        <dbReference type="ARBA" id="ARBA00022840"/>
    </source>
</evidence>
<feature type="region of interest" description="Disordered" evidence="14">
    <location>
        <begin position="1"/>
        <end position="20"/>
    </location>
</feature>
<dbReference type="SFLD" id="SFLDF00027">
    <property type="entry name" value="p-type_atpase"/>
    <property type="match status" value="1"/>
</dbReference>
<dbReference type="SUPFAM" id="SSF56784">
    <property type="entry name" value="HAD-like"/>
    <property type="match status" value="1"/>
</dbReference>
<dbReference type="InterPro" id="IPR008250">
    <property type="entry name" value="ATPase_P-typ_transduc_dom_A_sf"/>
</dbReference>
<dbReference type="SUPFAM" id="SSF81665">
    <property type="entry name" value="Calcium ATPase, transmembrane domain M"/>
    <property type="match status" value="1"/>
</dbReference>
<dbReference type="InterPro" id="IPR018303">
    <property type="entry name" value="ATPase_P-typ_P_site"/>
</dbReference>
<comment type="catalytic activity">
    <reaction evidence="12">
        <text>Cd(2+)(in) + ATP + H2O = Cd(2+)(out) + ADP + phosphate + H(+)</text>
        <dbReference type="Rhea" id="RHEA:12132"/>
        <dbReference type="ChEBI" id="CHEBI:15377"/>
        <dbReference type="ChEBI" id="CHEBI:15378"/>
        <dbReference type="ChEBI" id="CHEBI:30616"/>
        <dbReference type="ChEBI" id="CHEBI:43474"/>
        <dbReference type="ChEBI" id="CHEBI:48775"/>
        <dbReference type="ChEBI" id="CHEBI:456216"/>
        <dbReference type="EC" id="7.2.2.21"/>
    </reaction>
</comment>
<organism evidence="16 17">
    <name type="scientific">Blautia producta</name>
    <dbReference type="NCBI Taxonomy" id="33035"/>
    <lineage>
        <taxon>Bacteria</taxon>
        <taxon>Bacillati</taxon>
        <taxon>Bacillota</taxon>
        <taxon>Clostridia</taxon>
        <taxon>Lachnospirales</taxon>
        <taxon>Lachnospiraceae</taxon>
        <taxon>Blautia</taxon>
    </lineage>
</organism>
<dbReference type="CDD" id="cd00371">
    <property type="entry name" value="HMA"/>
    <property type="match status" value="2"/>
</dbReference>
<dbReference type="EC" id="7.2.2.21" evidence="11"/>
<dbReference type="InterPro" id="IPR001757">
    <property type="entry name" value="P_typ_ATPase"/>
</dbReference>
<keyword evidence="3" id="KW-0104">Cadmium</keyword>
<dbReference type="PROSITE" id="PS00154">
    <property type="entry name" value="ATPASE_E1_E2"/>
    <property type="match status" value="1"/>
</dbReference>
<comment type="similarity">
    <text evidence="2 13">Belongs to the cation transport ATPase (P-type) (TC 3.A.3) family. Type IB subfamily.</text>
</comment>
<feature type="domain" description="HMA" evidence="15">
    <location>
        <begin position="277"/>
        <end position="344"/>
    </location>
</feature>
<dbReference type="PRINTS" id="PR00941">
    <property type="entry name" value="CDATPASE"/>
</dbReference>
<evidence type="ECO:0000256" key="1">
    <source>
        <dbReference type="ARBA" id="ARBA00004141"/>
    </source>
</evidence>
<dbReference type="GO" id="GO:0005524">
    <property type="term" value="F:ATP binding"/>
    <property type="evidence" value="ECO:0007669"/>
    <property type="project" value="UniProtKB-KW"/>
</dbReference>
<dbReference type="EMBL" id="CP136422">
    <property type="protein sequence ID" value="WPX76072.1"/>
    <property type="molecule type" value="Genomic_DNA"/>
</dbReference>
<comment type="subcellular location">
    <subcellularLocation>
        <location evidence="13">Cell membrane</location>
    </subcellularLocation>
    <subcellularLocation>
        <location evidence="1">Membrane</location>
        <topology evidence="1">Multi-pass membrane protein</topology>
    </subcellularLocation>
</comment>
<dbReference type="InterPro" id="IPR006121">
    <property type="entry name" value="HMA_dom"/>
</dbReference>
<dbReference type="Gene3D" id="2.70.150.10">
    <property type="entry name" value="Calcium-transporting ATPase, cytoplasmic transduction domain A"/>
    <property type="match status" value="1"/>
</dbReference>
<feature type="transmembrane region" description="Helical" evidence="13">
    <location>
        <begin position="936"/>
        <end position="955"/>
    </location>
</feature>
<dbReference type="InterPro" id="IPR023299">
    <property type="entry name" value="ATPase_P-typ_cyto_dom_N"/>
</dbReference>
<dbReference type="InterPro" id="IPR023298">
    <property type="entry name" value="ATPase_P-typ_TM_dom_sf"/>
</dbReference>
<name>A0ABZ0UFP5_9FIRM</name>
<protein>
    <recommendedName>
        <fullName evidence="11">Cd(2+)-exporting ATPase</fullName>
        <ecNumber evidence="11">7.2.2.21</ecNumber>
    </recommendedName>
</protein>
<keyword evidence="8" id="KW-1278">Translocase</keyword>
<dbReference type="InterPro" id="IPR027256">
    <property type="entry name" value="P-typ_ATPase_IB"/>
</dbReference>
<dbReference type="SUPFAM" id="SSF55008">
    <property type="entry name" value="HMA, heavy metal-associated domain"/>
    <property type="match status" value="2"/>
</dbReference>
<dbReference type="NCBIfam" id="TIGR01525">
    <property type="entry name" value="ATPase-IB_hvy"/>
    <property type="match status" value="1"/>
</dbReference>
<dbReference type="Gene3D" id="3.40.50.1000">
    <property type="entry name" value="HAD superfamily/HAD-like"/>
    <property type="match status" value="1"/>
</dbReference>
<proteinExistence type="inferred from homology"/>
<dbReference type="Proteomes" id="UP001325248">
    <property type="component" value="Chromosome"/>
</dbReference>
<dbReference type="SUPFAM" id="SSF81653">
    <property type="entry name" value="Calcium ATPase, transduction domain A"/>
    <property type="match status" value="1"/>
</dbReference>
<feature type="transmembrane region" description="Helical" evidence="13">
    <location>
        <begin position="961"/>
        <end position="980"/>
    </location>
</feature>
<evidence type="ECO:0000256" key="2">
    <source>
        <dbReference type="ARBA" id="ARBA00006024"/>
    </source>
</evidence>
<feature type="domain" description="HMA" evidence="15">
    <location>
        <begin position="199"/>
        <end position="265"/>
    </location>
</feature>
<evidence type="ECO:0000256" key="13">
    <source>
        <dbReference type="RuleBase" id="RU362081"/>
    </source>
</evidence>
<dbReference type="NCBIfam" id="TIGR01494">
    <property type="entry name" value="ATPase_P-type"/>
    <property type="match status" value="1"/>
</dbReference>
<dbReference type="InterPro" id="IPR044492">
    <property type="entry name" value="P_typ_ATPase_HD_dom"/>
</dbReference>
<keyword evidence="13" id="KW-1003">Cell membrane</keyword>
<sequence length="984" mass="107087">MKQDKKNSSSSRQRHEREDVHGHHDYMEACGCGCEHEHPHNHDEHDHEHKHEESCGCGCEHEHPHNHDEHDHEHKHEESCGCGCEHEHPHNHDEHDHEHKHEESCGCGCEHGHAHNHDEHEHQHQPEEPCGCGCEHGHPHNHNEHDHVGHDHGHGVSHHTEGHPSDCQCELCHPHEGYCDICGESLANCKCHMPDADCEKKVYILKNLGCANCAAKMEAKIKELPGVEYASITFATNQLRLSARDHASLLPRIQEICTSIESQVEVVPRFKMPGSFITKTYLIDNLSCAHCASKMEEKINALPDVSNATLTFATHQLRITAKRDPDILLDQIRKICTDIENDVKIKPKDTTPKSTDTLPIQDVVPATRILSQDTKTILALCIGAALFIAGEVLEKMGMEIPSLVVLLSAYVLLGGRIVLTALRNLTKGHVFDENFLMSVATIGAIVIQEYPEAVGVMLFYRIGEYFEHKAVERSRSQIMDAVDMRPETVTLVIGDDTKTIAAQDAVVGDIILIRPGDRIPLDGVVIEGESRIDTSPVTGEPVPVKAGFGDELTSGCVNTSGLLKVRVEKVLEESMVTRILDSVENAAASKPKIDRFITRFARIYTPFVVFLALATAVIPSLITGDWNHWIYTALTFLVISCPCALVLSVPLAFFSGIGAGSKRGILFKGGVSLEAMKNVNAVIMDKTGTLTEGNFVLQTAIPAGGMDADSLLELCAACESTSSHPIANSIVTAAQGKGMEVKRPDSVEEIAGCGIHAVINGSDILCGNRRLMEKFHISMDSVTTDGLGAEVFTAKDGNYIGCLVIADTLKEDAKSAVRKIKDMGITPAMLTGDAQETAQAVAEAAGIDEVRARLLPQDKLNELIRLRSTYGSVMFVGDGINDAPVLAGADVGAAMGSGADAAIEAADVVFMNSSMEAVPQALSIARATSRISWQNVIFALIIKVLVMVLGLFGFASMWMAVFADTGVAILCVLNSIRILYRKNL</sequence>
<gene>
    <name evidence="16" type="primary">kdpB_1</name>
    <name evidence="16" type="ORF">BLCOC_44510</name>
</gene>
<evidence type="ECO:0000313" key="17">
    <source>
        <dbReference type="Proteomes" id="UP001325248"/>
    </source>
</evidence>